<dbReference type="OrthoDB" id="9787779at2"/>
<dbReference type="InterPro" id="IPR036188">
    <property type="entry name" value="FAD/NAD-bd_sf"/>
</dbReference>
<dbReference type="Gene3D" id="3.50.50.60">
    <property type="entry name" value="FAD/NAD(P)-binding domain"/>
    <property type="match status" value="2"/>
</dbReference>
<evidence type="ECO:0000259" key="5">
    <source>
        <dbReference type="Pfam" id="PF00732"/>
    </source>
</evidence>
<evidence type="ECO:0000256" key="4">
    <source>
        <dbReference type="ARBA" id="ARBA00023002"/>
    </source>
</evidence>
<protein>
    <submittedName>
        <fullName evidence="7">Ribonuclease BN</fullName>
    </submittedName>
</protein>
<dbReference type="PANTHER" id="PTHR46056:SF12">
    <property type="entry name" value="LONG-CHAIN-ALCOHOL OXIDASE"/>
    <property type="match status" value="1"/>
</dbReference>
<evidence type="ECO:0000313" key="8">
    <source>
        <dbReference type="Proteomes" id="UP000236379"/>
    </source>
</evidence>
<gene>
    <name evidence="7" type="ORF">CVO96_19040</name>
</gene>
<feature type="domain" description="Glucose-methanol-choline oxidoreductase C-terminal" evidence="6">
    <location>
        <begin position="393"/>
        <end position="505"/>
    </location>
</feature>
<reference evidence="7 8" key="1">
    <citation type="submission" date="2018-01" db="EMBL/GenBank/DDBJ databases">
        <title>Deinococcus koreensis sp. nov., a radiation-resistant bacterium isolated from river water.</title>
        <authorList>
            <person name="Choi A."/>
        </authorList>
    </citation>
    <scope>NUCLEOTIDE SEQUENCE [LARGE SCALE GENOMIC DNA]</scope>
    <source>
        <strain evidence="7 8">SJW1-2</strain>
    </source>
</reference>
<comment type="caution">
    <text evidence="7">The sequence shown here is derived from an EMBL/GenBank/DDBJ whole genome shotgun (WGS) entry which is preliminary data.</text>
</comment>
<evidence type="ECO:0000256" key="2">
    <source>
        <dbReference type="ARBA" id="ARBA00022630"/>
    </source>
</evidence>
<dbReference type="EMBL" id="PPPD01000003">
    <property type="protein sequence ID" value="PNY79524.1"/>
    <property type="molecule type" value="Genomic_DNA"/>
</dbReference>
<organism evidence="7 8">
    <name type="scientific">Deinococcus koreensis</name>
    <dbReference type="NCBI Taxonomy" id="2054903"/>
    <lineage>
        <taxon>Bacteria</taxon>
        <taxon>Thermotogati</taxon>
        <taxon>Deinococcota</taxon>
        <taxon>Deinococci</taxon>
        <taxon>Deinococcales</taxon>
        <taxon>Deinococcaceae</taxon>
        <taxon>Deinococcus</taxon>
    </lineage>
</organism>
<name>A0A2K3USL2_9DEIO</name>
<sequence length="532" mass="56893">MGRQDSGPHGSGRQDFDAVVIGTGAGGAPLLARLAQAGLRVLALEAGEAHPPEAMPTDERAQAGLFWRDERLSAGANPLPFGNNNSGCGVGGSTLHYTAYVPRPQPDDFHLRRTFGVGEDWPLAFSKLEGYFDELEGFLGVSGPATYPWGPPRRQGYAHPPLPLNGAAQLMQRGAEAVGLRTSPAPNAALSRPQEQEGYGLRPACTNRGFCQAGCSVGAKASMDVTFLPLATRHGAEIRAGCFVTDLERRGDRVTGVVYRQGGQERRVRAGAVFLAAGAIETPRLLLRLGLANSSGQVGRNFMAHVGTQLWGQVEEEVRPHKGIPGALISEDTHRPEGADFAGGYLVQSIGVMPVTYASQFARGTGTWGAALTSHMRGYRHTAGINVLGDCLPQPGNFLELSDEPDGRGLPKPRIHFSWGENERRMNAHATRLMTDLWTAAGASGLWTLERSAHVIGTARMGRDPRRSVVRPDGRAHDLENLYISDNSTFPSALSVNPALTIMALSLRTADGFLAARRKGESACDRGALEQT</sequence>
<keyword evidence="3" id="KW-0274">FAD</keyword>
<keyword evidence="4" id="KW-0560">Oxidoreductase</keyword>
<dbReference type="PANTHER" id="PTHR46056">
    <property type="entry name" value="LONG-CHAIN-ALCOHOL OXIDASE"/>
    <property type="match status" value="1"/>
</dbReference>
<evidence type="ECO:0000313" key="7">
    <source>
        <dbReference type="EMBL" id="PNY79524.1"/>
    </source>
</evidence>
<proteinExistence type="inferred from homology"/>
<evidence type="ECO:0000256" key="3">
    <source>
        <dbReference type="ARBA" id="ARBA00022827"/>
    </source>
</evidence>
<dbReference type="GO" id="GO:0050660">
    <property type="term" value="F:flavin adenine dinucleotide binding"/>
    <property type="evidence" value="ECO:0007669"/>
    <property type="project" value="InterPro"/>
</dbReference>
<dbReference type="SUPFAM" id="SSF54373">
    <property type="entry name" value="FAD-linked reductases, C-terminal domain"/>
    <property type="match status" value="1"/>
</dbReference>
<dbReference type="SUPFAM" id="SSF51905">
    <property type="entry name" value="FAD/NAD(P)-binding domain"/>
    <property type="match status" value="1"/>
</dbReference>
<feature type="domain" description="Glucose-methanol-choline oxidoreductase N-terminal" evidence="5">
    <location>
        <begin position="203"/>
        <end position="306"/>
    </location>
</feature>
<dbReference type="GO" id="GO:0016614">
    <property type="term" value="F:oxidoreductase activity, acting on CH-OH group of donors"/>
    <property type="evidence" value="ECO:0007669"/>
    <property type="project" value="InterPro"/>
</dbReference>
<dbReference type="InterPro" id="IPR000172">
    <property type="entry name" value="GMC_OxRdtase_N"/>
</dbReference>
<keyword evidence="8" id="KW-1185">Reference proteome</keyword>
<evidence type="ECO:0000256" key="1">
    <source>
        <dbReference type="ARBA" id="ARBA00010790"/>
    </source>
</evidence>
<dbReference type="Pfam" id="PF05199">
    <property type="entry name" value="GMC_oxred_C"/>
    <property type="match status" value="1"/>
</dbReference>
<evidence type="ECO:0000259" key="6">
    <source>
        <dbReference type="Pfam" id="PF05199"/>
    </source>
</evidence>
<dbReference type="AlphaFoldDB" id="A0A2K3USL2"/>
<comment type="similarity">
    <text evidence="1">Belongs to the GMC oxidoreductase family.</text>
</comment>
<accession>A0A2K3USL2</accession>
<dbReference type="InterPro" id="IPR007867">
    <property type="entry name" value="GMC_OxRtase_C"/>
</dbReference>
<keyword evidence="2" id="KW-0285">Flavoprotein</keyword>
<dbReference type="Proteomes" id="UP000236379">
    <property type="component" value="Unassembled WGS sequence"/>
</dbReference>
<dbReference type="Pfam" id="PF00732">
    <property type="entry name" value="GMC_oxred_N"/>
    <property type="match status" value="1"/>
</dbReference>